<evidence type="ECO:0000313" key="2">
    <source>
        <dbReference type="EMBL" id="OIN59134.1"/>
    </source>
</evidence>
<sequence length="263" mass="28972">MTRIYTLIGIVCTMLLWGCQRDPETAPTGRVRVTFDNVVGDKDLVLNTGTYTNSSNETFSVSLFNYYVSNIKLLKADGTSFTVPQDSSYFLIRESQPATQTISVGQIPYGEYTGMEFMVGVDSLRNTMDVSKRTGVLDPVGGHSGGMYWDWNSGYIFLKLEGSSPQAVETAGTFMYHIGLFGGYQAKTLNNLRTVRVSFTNTKAVVGQNLTPAVQIRTDVATIFDGATKISIAQHPDVMVSDFSATIANNYSQMFRFVNLQSN</sequence>
<comment type="caution">
    <text evidence="2">The sequence shown here is derived from an EMBL/GenBank/DDBJ whole genome shotgun (WGS) entry which is preliminary data.</text>
</comment>
<gene>
    <name evidence="2" type="ORF">BLX24_12730</name>
</gene>
<dbReference type="Pfam" id="PF20243">
    <property type="entry name" value="MbnP"/>
    <property type="match status" value="1"/>
</dbReference>
<evidence type="ECO:0000259" key="1">
    <source>
        <dbReference type="Pfam" id="PF20243"/>
    </source>
</evidence>
<protein>
    <recommendedName>
        <fullName evidence="1">Copper-binding protein MbnP-like domain-containing protein</fullName>
    </recommendedName>
</protein>
<dbReference type="OrthoDB" id="1422031at2"/>
<reference evidence="2 3" key="1">
    <citation type="submission" date="2016-10" db="EMBL/GenBank/DDBJ databases">
        <title>Arsenicibacter rosenii gen. nov., sp. nov., an efficient arsenic-methylating bacterium isolated from an arsenic-contaminated paddy soil.</title>
        <authorList>
            <person name="Huang K."/>
        </authorList>
    </citation>
    <scope>NUCLEOTIDE SEQUENCE [LARGE SCALE GENOMIC DNA]</scope>
    <source>
        <strain evidence="2 3">SM-1</strain>
    </source>
</reference>
<keyword evidence="3" id="KW-1185">Reference proteome</keyword>
<evidence type="ECO:0000313" key="3">
    <source>
        <dbReference type="Proteomes" id="UP000181790"/>
    </source>
</evidence>
<proteinExistence type="predicted"/>
<feature type="domain" description="Copper-binding protein MbnP-like" evidence="1">
    <location>
        <begin position="28"/>
        <end position="239"/>
    </location>
</feature>
<dbReference type="AlphaFoldDB" id="A0A1S2VK52"/>
<organism evidence="2 3">
    <name type="scientific">Arsenicibacter rosenii</name>
    <dbReference type="NCBI Taxonomy" id="1750698"/>
    <lineage>
        <taxon>Bacteria</taxon>
        <taxon>Pseudomonadati</taxon>
        <taxon>Bacteroidota</taxon>
        <taxon>Cytophagia</taxon>
        <taxon>Cytophagales</taxon>
        <taxon>Spirosomataceae</taxon>
        <taxon>Arsenicibacter</taxon>
    </lineage>
</organism>
<dbReference type="Proteomes" id="UP000181790">
    <property type="component" value="Unassembled WGS sequence"/>
</dbReference>
<name>A0A1S2VK52_9BACT</name>
<dbReference type="EMBL" id="MORL01000005">
    <property type="protein sequence ID" value="OIN59134.1"/>
    <property type="molecule type" value="Genomic_DNA"/>
</dbReference>
<accession>A0A1S2VK52</accession>
<dbReference type="InterPro" id="IPR046863">
    <property type="entry name" value="MbnP-like_dom"/>
</dbReference>